<protein>
    <submittedName>
        <fullName evidence="1">Uncharacterized protein</fullName>
    </submittedName>
</protein>
<evidence type="ECO:0000313" key="1">
    <source>
        <dbReference type="EMBL" id="GAB1580383.1"/>
    </source>
</evidence>
<sequence>MKNPKLFIGSLIVAVIAAIAIVMAVQLSRDEPEQNMPPHALDQSG</sequence>
<dbReference type="RefSeq" id="WP_407863399.1">
    <property type="nucleotide sequence ID" value="NZ_BAAFZP010000001.1"/>
</dbReference>
<comment type="caution">
    <text evidence="1">The sequence shown here is derived from an EMBL/GenBank/DDBJ whole genome shotgun (WGS) entry which is preliminary data.</text>
</comment>
<keyword evidence="2" id="KW-1185">Reference proteome</keyword>
<accession>A0ABQ0GUN8</accession>
<evidence type="ECO:0000313" key="2">
    <source>
        <dbReference type="Proteomes" id="UP001628091"/>
    </source>
</evidence>
<reference evidence="1 2" key="1">
    <citation type="submission" date="2024-10" db="EMBL/GenBank/DDBJ databases">
        <title>Isolation, draft genome sequencing and identification of Phyllobacterium sp. NSA23, isolated from leaf soil.</title>
        <authorList>
            <person name="Akita H."/>
        </authorList>
    </citation>
    <scope>NUCLEOTIDE SEQUENCE [LARGE SCALE GENOMIC DNA]</scope>
    <source>
        <strain evidence="1 2">NSA23</strain>
    </source>
</reference>
<dbReference type="EMBL" id="BAAFZP010000001">
    <property type="protein sequence ID" value="GAB1580383.1"/>
    <property type="molecule type" value="Genomic_DNA"/>
</dbReference>
<proteinExistence type="predicted"/>
<dbReference type="Proteomes" id="UP001628091">
    <property type="component" value="Unassembled WGS sequence"/>
</dbReference>
<gene>
    <name evidence="1" type="ORF">PPNSA23_03260</name>
</gene>
<name>A0ABQ0GUN8_9HYPH</name>
<organism evidence="1 2">
    <name type="scientific">Phyllobacterium phragmitis</name>
    <dbReference type="NCBI Taxonomy" id="2670329"/>
    <lineage>
        <taxon>Bacteria</taxon>
        <taxon>Pseudomonadati</taxon>
        <taxon>Pseudomonadota</taxon>
        <taxon>Alphaproteobacteria</taxon>
        <taxon>Hyphomicrobiales</taxon>
        <taxon>Phyllobacteriaceae</taxon>
        <taxon>Phyllobacterium</taxon>
    </lineage>
</organism>